<evidence type="ECO:0000313" key="3">
    <source>
        <dbReference type="EMBL" id="BAN21289.1"/>
    </source>
</evidence>
<name>R4WE40_RIPPE</name>
<keyword evidence="2" id="KW-0812">Transmembrane</keyword>
<dbReference type="InterPro" id="IPR036505">
    <property type="entry name" value="Amidase/PGRP_sf"/>
</dbReference>
<feature type="region of interest" description="Disordered" evidence="1">
    <location>
        <begin position="100"/>
        <end position="138"/>
    </location>
</feature>
<evidence type="ECO:0000256" key="2">
    <source>
        <dbReference type="SAM" id="Phobius"/>
    </source>
</evidence>
<reference evidence="3" key="1">
    <citation type="journal article" date="2013" name="PLoS ONE">
        <title>Gene expression in gut symbiotic organ of stinkbug affected by extracellular bacterial symbiont.</title>
        <authorList>
            <person name="Futahashi R."/>
            <person name="Tanaka K."/>
            <person name="Tanahashi M."/>
            <person name="Nikoh N."/>
            <person name="Kikuchi Y."/>
            <person name="Lee B.L."/>
            <person name="Fukatsu T."/>
        </authorList>
    </citation>
    <scope>NUCLEOTIDE SEQUENCE</scope>
    <source>
        <tissue evidence="3">Midgut</tissue>
    </source>
</reference>
<dbReference type="AlphaFoldDB" id="R4WE40"/>
<dbReference type="GO" id="GO:0008745">
    <property type="term" value="F:N-acetylmuramoyl-L-alanine amidase activity"/>
    <property type="evidence" value="ECO:0007669"/>
    <property type="project" value="InterPro"/>
</dbReference>
<evidence type="ECO:0000256" key="1">
    <source>
        <dbReference type="SAM" id="MobiDB-lite"/>
    </source>
</evidence>
<dbReference type="EMBL" id="AK418074">
    <property type="protein sequence ID" value="BAN21289.1"/>
    <property type="molecule type" value="mRNA"/>
</dbReference>
<protein>
    <submittedName>
        <fullName evidence="3">Unkown protein</fullName>
    </submittedName>
</protein>
<sequence length="307" mass="33504">MVSQADAQLTAIADNGLEVKCSEAVSSNELNIGKIKISDCTDVQFGPKFVASSITYVDKTKKRSVAHFVMIASILVLLTIMVVVLALKFGQGKNAASDITDTTEATTPQSTSPQTQPTSPTPQTPTTQQTPTDPPPPKEWYKPYLSWTNIPSSKCYPIIGNKATTVTVDSLMGACDTVDALRDLQNKSQLQHNFYISQECIVYEASGWGCSSEYESRYTRTNLNIAICGNINECQIIVLNQLLDKGKQMDNISKSFNLIPQCCRGLTRCTKPSKNMIDYLRGATGLIQTAFLNPACLDGSSCTNTRM</sequence>
<dbReference type="GO" id="GO:0009253">
    <property type="term" value="P:peptidoglycan catabolic process"/>
    <property type="evidence" value="ECO:0007669"/>
    <property type="project" value="InterPro"/>
</dbReference>
<accession>R4WE40</accession>
<feature type="transmembrane region" description="Helical" evidence="2">
    <location>
        <begin position="65"/>
        <end position="87"/>
    </location>
</feature>
<feature type="compositionally biased region" description="Low complexity" evidence="1">
    <location>
        <begin position="106"/>
        <end position="118"/>
    </location>
</feature>
<proteinExistence type="evidence at transcript level"/>
<keyword evidence="2" id="KW-1133">Transmembrane helix</keyword>
<dbReference type="SUPFAM" id="SSF55846">
    <property type="entry name" value="N-acetylmuramoyl-L-alanine amidase-like"/>
    <property type="match status" value="1"/>
</dbReference>
<keyword evidence="2" id="KW-0472">Membrane</keyword>
<organism evidence="3">
    <name type="scientific">Riptortus pedestris</name>
    <name type="common">Bean bug</name>
    <dbReference type="NCBI Taxonomy" id="329032"/>
    <lineage>
        <taxon>Eukaryota</taxon>
        <taxon>Metazoa</taxon>
        <taxon>Ecdysozoa</taxon>
        <taxon>Arthropoda</taxon>
        <taxon>Hexapoda</taxon>
        <taxon>Insecta</taxon>
        <taxon>Pterygota</taxon>
        <taxon>Neoptera</taxon>
        <taxon>Paraneoptera</taxon>
        <taxon>Hemiptera</taxon>
        <taxon>Heteroptera</taxon>
        <taxon>Panheteroptera</taxon>
        <taxon>Pentatomomorpha</taxon>
        <taxon>Coreoidea</taxon>
        <taxon>Alydidae</taxon>
        <taxon>Riptortus</taxon>
    </lineage>
</organism>